<dbReference type="EMBL" id="MK500439">
    <property type="protein sequence ID" value="QBK89735.1"/>
    <property type="molecule type" value="Genomic_DNA"/>
</dbReference>
<keyword evidence="1" id="KW-0418">Kinase</keyword>
<keyword evidence="1" id="KW-0808">Transferase</keyword>
<proteinExistence type="predicted"/>
<dbReference type="GO" id="GO:0016301">
    <property type="term" value="F:kinase activity"/>
    <property type="evidence" value="ECO:0007669"/>
    <property type="project" value="UniProtKB-KW"/>
</dbReference>
<evidence type="ECO:0000313" key="1">
    <source>
        <dbReference type="EMBL" id="QBK89735.1"/>
    </source>
</evidence>
<name>A0A481Z2N3_9VIRU</name>
<sequence length="502" mass="58654">MECKLDPVGPDQSMDNYLLYFDKIRDKILKLLLITPKEISSYLWNPEYSPLIDLYCQCDIGSNVDEIQMTKKKEYTKIFNRITSRYNRCTQCSLFHRLMKDGQGNNEIVIKNNGKIERVYTLDRHESLSLMIKWQKYNKVYRNNGNDSGKQTYIGFLLLDSFTCSILSNWYIEAALSSWDIPGLANVETGYVCSNNGYIMKEKPSLPSWSSITKNYLDNSRYDDHPLVIISLWIQLFSILHVLSKHNFDNPSFSDMNINLQVGEVYYEYDNIQINNNVMIKLNFQDGCDVDVYMEPVKGGEQGKEQGEEQGGDQGYESILKDGKEKYRIYKTNKMDTILNKKPFSITTRNINYVNCNQDDFCISTERCYVQVNEGQFSSYLKQNKSIPNMKENISVYKRYINYGLIPNSVVTVYMCILTMMTDIHTYQTVMANDELYDFWKELWHPLDFDSIHSRIKNMVPSDDIITPDDLLKIIILSRLRCDVADYAWSSIKNIYNMNIDK</sequence>
<organism evidence="1">
    <name type="scientific">Pithovirus LCPAC101</name>
    <dbReference type="NCBI Taxonomy" id="2506586"/>
    <lineage>
        <taxon>Viruses</taxon>
        <taxon>Pithoviruses</taxon>
    </lineage>
</organism>
<gene>
    <name evidence="1" type="ORF">LCPAC101_00180</name>
</gene>
<protein>
    <submittedName>
        <fullName evidence="1">Protein kinase</fullName>
    </submittedName>
</protein>
<accession>A0A481Z2N3</accession>
<reference evidence="1" key="1">
    <citation type="journal article" date="2019" name="MBio">
        <title>Virus Genomes from Deep Sea Sediments Expand the Ocean Megavirome and Support Independent Origins of Viral Gigantism.</title>
        <authorList>
            <person name="Backstrom D."/>
            <person name="Yutin N."/>
            <person name="Jorgensen S.L."/>
            <person name="Dharamshi J."/>
            <person name="Homa F."/>
            <person name="Zaremba-Niedwiedzka K."/>
            <person name="Spang A."/>
            <person name="Wolf Y.I."/>
            <person name="Koonin E.V."/>
            <person name="Ettema T.J."/>
        </authorList>
    </citation>
    <scope>NUCLEOTIDE SEQUENCE</scope>
</reference>